<dbReference type="Proteomes" id="UP000316304">
    <property type="component" value="Unassembled WGS sequence"/>
</dbReference>
<accession>A0A5C6C2B5</accession>
<name>A0A5C6C2B5_9BACT</name>
<dbReference type="RefSeq" id="WP_146596958.1">
    <property type="nucleotide sequence ID" value="NZ_SJPT01000010.1"/>
</dbReference>
<keyword evidence="3" id="KW-1185">Reference proteome</keyword>
<organism evidence="2 3">
    <name type="scientific">Novipirellula galeiformis</name>
    <dbReference type="NCBI Taxonomy" id="2528004"/>
    <lineage>
        <taxon>Bacteria</taxon>
        <taxon>Pseudomonadati</taxon>
        <taxon>Planctomycetota</taxon>
        <taxon>Planctomycetia</taxon>
        <taxon>Pirellulales</taxon>
        <taxon>Pirellulaceae</taxon>
        <taxon>Novipirellula</taxon>
    </lineage>
</organism>
<evidence type="ECO:0000256" key="1">
    <source>
        <dbReference type="SAM" id="SignalP"/>
    </source>
</evidence>
<reference evidence="2 3" key="1">
    <citation type="submission" date="2019-02" db="EMBL/GenBank/DDBJ databases">
        <title>Deep-cultivation of Planctomycetes and their phenomic and genomic characterization uncovers novel biology.</title>
        <authorList>
            <person name="Wiegand S."/>
            <person name="Jogler M."/>
            <person name="Boedeker C."/>
            <person name="Pinto D."/>
            <person name="Vollmers J."/>
            <person name="Rivas-Marin E."/>
            <person name="Kohn T."/>
            <person name="Peeters S.H."/>
            <person name="Heuer A."/>
            <person name="Rast P."/>
            <person name="Oberbeckmann S."/>
            <person name="Bunk B."/>
            <person name="Jeske O."/>
            <person name="Meyerdierks A."/>
            <person name="Storesund J.E."/>
            <person name="Kallscheuer N."/>
            <person name="Luecker S."/>
            <person name="Lage O.M."/>
            <person name="Pohl T."/>
            <person name="Merkel B.J."/>
            <person name="Hornburger P."/>
            <person name="Mueller R.-W."/>
            <person name="Bruemmer F."/>
            <person name="Labrenz M."/>
            <person name="Spormann A.M."/>
            <person name="Op Den Camp H."/>
            <person name="Overmann J."/>
            <person name="Amann R."/>
            <person name="Jetten M.S.M."/>
            <person name="Mascher T."/>
            <person name="Medema M.H."/>
            <person name="Devos D.P."/>
            <person name="Kaster A.-K."/>
            <person name="Ovreas L."/>
            <person name="Rohde M."/>
            <person name="Galperin M.Y."/>
            <person name="Jogler C."/>
        </authorList>
    </citation>
    <scope>NUCLEOTIDE SEQUENCE [LARGE SCALE GENOMIC DNA]</scope>
    <source>
        <strain evidence="2 3">Pla52o</strain>
    </source>
</reference>
<sequence precursor="true">MLLVFVSLCSLVLSGSVGIASDTGTSEPVWAAVVQHSSSQEGGPKYHVTITSGARFDLISTIVDALAVDNPDKITLAPKKELELKFHSSPILVLKVDKRTATIAPDDRFPYAVTESLAKSLKSLGTPEIHVSALDDLLKPLPELKQSGDPFGDPFHRRFAFRQTELVDLEIEGTEN</sequence>
<evidence type="ECO:0000313" key="3">
    <source>
        <dbReference type="Proteomes" id="UP000316304"/>
    </source>
</evidence>
<feature type="signal peptide" evidence="1">
    <location>
        <begin position="1"/>
        <end position="19"/>
    </location>
</feature>
<dbReference type="EMBL" id="SJPT01000010">
    <property type="protein sequence ID" value="TWU17791.1"/>
    <property type="molecule type" value="Genomic_DNA"/>
</dbReference>
<dbReference type="AlphaFoldDB" id="A0A5C6C2B5"/>
<feature type="chain" id="PRO_5022892539" evidence="1">
    <location>
        <begin position="20"/>
        <end position="176"/>
    </location>
</feature>
<comment type="caution">
    <text evidence="2">The sequence shown here is derived from an EMBL/GenBank/DDBJ whole genome shotgun (WGS) entry which is preliminary data.</text>
</comment>
<gene>
    <name evidence="2" type="ORF">Pla52o_50060</name>
</gene>
<protein>
    <submittedName>
        <fullName evidence="2">Uncharacterized protein</fullName>
    </submittedName>
</protein>
<dbReference type="OrthoDB" id="9981775at2"/>
<proteinExistence type="predicted"/>
<keyword evidence="1" id="KW-0732">Signal</keyword>
<evidence type="ECO:0000313" key="2">
    <source>
        <dbReference type="EMBL" id="TWU17791.1"/>
    </source>
</evidence>